<name>A0A078G3S8_BRANA</name>
<dbReference type="EMBL" id="LK032102">
    <property type="protein sequence ID" value="CDY20006.1"/>
    <property type="molecule type" value="Genomic_DNA"/>
</dbReference>
<evidence type="ECO:0000313" key="2">
    <source>
        <dbReference type="EMBL" id="CDY20006.1"/>
    </source>
</evidence>
<keyword evidence="3" id="KW-1185">Reference proteome</keyword>
<evidence type="ECO:0000313" key="3">
    <source>
        <dbReference type="Proteomes" id="UP000028999"/>
    </source>
</evidence>
<organism evidence="2 3">
    <name type="scientific">Brassica napus</name>
    <name type="common">Rape</name>
    <dbReference type="NCBI Taxonomy" id="3708"/>
    <lineage>
        <taxon>Eukaryota</taxon>
        <taxon>Viridiplantae</taxon>
        <taxon>Streptophyta</taxon>
        <taxon>Embryophyta</taxon>
        <taxon>Tracheophyta</taxon>
        <taxon>Spermatophyta</taxon>
        <taxon>Magnoliopsida</taxon>
        <taxon>eudicotyledons</taxon>
        <taxon>Gunneridae</taxon>
        <taxon>Pentapetalae</taxon>
        <taxon>rosids</taxon>
        <taxon>malvids</taxon>
        <taxon>Brassicales</taxon>
        <taxon>Brassicaceae</taxon>
        <taxon>Brassiceae</taxon>
        <taxon>Brassica</taxon>
    </lineage>
</organism>
<evidence type="ECO:0000256" key="1">
    <source>
        <dbReference type="SAM" id="Phobius"/>
    </source>
</evidence>
<accession>A0A078G3S8</accession>
<dbReference type="Gramene" id="CDY20006">
    <property type="protein sequence ID" value="CDY20006"/>
    <property type="gene ID" value="GSBRNA2T00009835001"/>
</dbReference>
<reference evidence="2 3" key="1">
    <citation type="journal article" date="2014" name="Science">
        <title>Plant genetics. Early allopolyploid evolution in the post-Neolithic Brassica napus oilseed genome.</title>
        <authorList>
            <person name="Chalhoub B."/>
            <person name="Denoeud F."/>
            <person name="Liu S."/>
            <person name="Parkin I.A."/>
            <person name="Tang H."/>
            <person name="Wang X."/>
            <person name="Chiquet J."/>
            <person name="Belcram H."/>
            <person name="Tong C."/>
            <person name="Samans B."/>
            <person name="Correa M."/>
            <person name="Da Silva C."/>
            <person name="Just J."/>
            <person name="Falentin C."/>
            <person name="Koh C.S."/>
            <person name="Le Clainche I."/>
            <person name="Bernard M."/>
            <person name="Bento P."/>
            <person name="Noel B."/>
            <person name="Labadie K."/>
            <person name="Alberti A."/>
            <person name="Charles M."/>
            <person name="Arnaud D."/>
            <person name="Guo H."/>
            <person name="Daviaud C."/>
            <person name="Alamery S."/>
            <person name="Jabbari K."/>
            <person name="Zhao M."/>
            <person name="Edger P.P."/>
            <person name="Chelaifa H."/>
            <person name="Tack D."/>
            <person name="Lassalle G."/>
            <person name="Mestiri I."/>
            <person name="Schnel N."/>
            <person name="Le Paslier M.C."/>
            <person name="Fan G."/>
            <person name="Renault V."/>
            <person name="Bayer P.E."/>
            <person name="Golicz A.A."/>
            <person name="Manoli S."/>
            <person name="Lee T.H."/>
            <person name="Thi V.H."/>
            <person name="Chalabi S."/>
            <person name="Hu Q."/>
            <person name="Fan C."/>
            <person name="Tollenaere R."/>
            <person name="Lu Y."/>
            <person name="Battail C."/>
            <person name="Shen J."/>
            <person name="Sidebottom C.H."/>
            <person name="Wang X."/>
            <person name="Canaguier A."/>
            <person name="Chauveau A."/>
            <person name="Berard A."/>
            <person name="Deniot G."/>
            <person name="Guan M."/>
            <person name="Liu Z."/>
            <person name="Sun F."/>
            <person name="Lim Y.P."/>
            <person name="Lyons E."/>
            <person name="Town C.D."/>
            <person name="Bancroft I."/>
            <person name="Wang X."/>
            <person name="Meng J."/>
            <person name="Ma J."/>
            <person name="Pires J.C."/>
            <person name="King G.J."/>
            <person name="Brunel D."/>
            <person name="Delourme R."/>
            <person name="Renard M."/>
            <person name="Aury J.M."/>
            <person name="Adams K.L."/>
            <person name="Batley J."/>
            <person name="Snowdon R.J."/>
            <person name="Tost J."/>
            <person name="Edwards D."/>
            <person name="Zhou Y."/>
            <person name="Hua W."/>
            <person name="Sharpe A.G."/>
            <person name="Paterson A.H."/>
            <person name="Guan C."/>
            <person name="Wincker P."/>
        </authorList>
    </citation>
    <scope>NUCLEOTIDE SEQUENCE [LARGE SCALE GENOMIC DNA]</scope>
    <source>
        <strain evidence="3">cv. Darmor-bzh</strain>
    </source>
</reference>
<keyword evidence="1" id="KW-0472">Membrane</keyword>
<feature type="transmembrane region" description="Helical" evidence="1">
    <location>
        <begin position="20"/>
        <end position="39"/>
    </location>
</feature>
<dbReference type="AlphaFoldDB" id="A0A078G3S8"/>
<gene>
    <name evidence="2" type="primary">BnaA09g02450D</name>
    <name evidence="2" type="ORF">GSBRNA2T00009835001</name>
</gene>
<keyword evidence="1" id="KW-0812">Transmembrane</keyword>
<dbReference type="PaxDb" id="3708-A0A078G3S8"/>
<sequence>MEKSFMSECKQSSSITFFTLFNLFLVGSADGFLLLASFYPHSFLFFNTTNVLKRV</sequence>
<protein>
    <submittedName>
        <fullName evidence="2">BnaA09g02450D protein</fullName>
    </submittedName>
</protein>
<keyword evidence="1" id="KW-1133">Transmembrane helix</keyword>
<proteinExistence type="predicted"/>
<dbReference type="Proteomes" id="UP000028999">
    <property type="component" value="Unassembled WGS sequence"/>
</dbReference>